<proteinExistence type="predicted"/>
<gene>
    <name evidence="1" type="ORF">NTEN_LOCUS16558</name>
</gene>
<dbReference type="AlphaFoldDB" id="A0A6H5H729"/>
<keyword evidence="2" id="KW-1185">Reference proteome</keyword>
<sequence length="203" mass="22639">MSGRYPPSSVQSSLLVSSKSNVSCELFYFPRVHLPQRISHRELASSTRNQIPNASRYIRMRITRSLMRVKGNGMLINSDCSTAVTDFQNNSPTGKRIGVGEVGNLCGNSVRGSRQNILLQNAGALGSHQTVHYLTIYTKLRSVTMEPRRGRPVRMKRPVGICDYIRCYIAIDGFISFARASIAKVRGRDGRKVLTARDHEIAL</sequence>
<name>A0A6H5H729_9HEMI</name>
<protein>
    <submittedName>
        <fullName evidence="1">Uncharacterized protein</fullName>
    </submittedName>
</protein>
<evidence type="ECO:0000313" key="2">
    <source>
        <dbReference type="Proteomes" id="UP000479000"/>
    </source>
</evidence>
<accession>A0A6H5H729</accession>
<reference evidence="1 2" key="1">
    <citation type="submission" date="2020-02" db="EMBL/GenBank/DDBJ databases">
        <authorList>
            <person name="Ferguson B K."/>
        </authorList>
    </citation>
    <scope>NUCLEOTIDE SEQUENCE [LARGE SCALE GENOMIC DNA]</scope>
</reference>
<dbReference type="Proteomes" id="UP000479000">
    <property type="component" value="Unassembled WGS sequence"/>
</dbReference>
<organism evidence="1 2">
    <name type="scientific">Nesidiocoris tenuis</name>
    <dbReference type="NCBI Taxonomy" id="355587"/>
    <lineage>
        <taxon>Eukaryota</taxon>
        <taxon>Metazoa</taxon>
        <taxon>Ecdysozoa</taxon>
        <taxon>Arthropoda</taxon>
        <taxon>Hexapoda</taxon>
        <taxon>Insecta</taxon>
        <taxon>Pterygota</taxon>
        <taxon>Neoptera</taxon>
        <taxon>Paraneoptera</taxon>
        <taxon>Hemiptera</taxon>
        <taxon>Heteroptera</taxon>
        <taxon>Panheteroptera</taxon>
        <taxon>Cimicomorpha</taxon>
        <taxon>Miridae</taxon>
        <taxon>Dicyphina</taxon>
        <taxon>Nesidiocoris</taxon>
    </lineage>
</organism>
<evidence type="ECO:0000313" key="1">
    <source>
        <dbReference type="EMBL" id="CAB0011645.1"/>
    </source>
</evidence>
<dbReference type="EMBL" id="CADCXU010024242">
    <property type="protein sequence ID" value="CAB0011645.1"/>
    <property type="molecule type" value="Genomic_DNA"/>
</dbReference>